<keyword evidence="3" id="KW-1185">Reference proteome</keyword>
<evidence type="ECO:0000313" key="3">
    <source>
        <dbReference type="Proteomes" id="UP000729402"/>
    </source>
</evidence>
<dbReference type="OrthoDB" id="439808at2759"/>
<evidence type="ECO:0008006" key="4">
    <source>
        <dbReference type="Google" id="ProtNLM"/>
    </source>
</evidence>
<reference evidence="2" key="1">
    <citation type="journal article" date="2021" name="bioRxiv">
        <title>Whole Genome Assembly and Annotation of Northern Wild Rice, Zizania palustris L., Supports a Whole Genome Duplication in the Zizania Genus.</title>
        <authorList>
            <person name="Haas M."/>
            <person name="Kono T."/>
            <person name="Macchietto M."/>
            <person name="Millas R."/>
            <person name="McGilp L."/>
            <person name="Shao M."/>
            <person name="Duquette J."/>
            <person name="Hirsch C.N."/>
            <person name="Kimball J."/>
        </authorList>
    </citation>
    <scope>NUCLEOTIDE SEQUENCE</scope>
    <source>
        <tissue evidence="2">Fresh leaf tissue</tissue>
    </source>
</reference>
<evidence type="ECO:0000313" key="2">
    <source>
        <dbReference type="EMBL" id="KAG8066959.1"/>
    </source>
</evidence>
<dbReference type="Proteomes" id="UP000729402">
    <property type="component" value="Unassembled WGS sequence"/>
</dbReference>
<dbReference type="EMBL" id="JAAALK010000284">
    <property type="protein sequence ID" value="KAG8066959.1"/>
    <property type="molecule type" value="Genomic_DNA"/>
</dbReference>
<organism evidence="2 3">
    <name type="scientific">Zizania palustris</name>
    <name type="common">Northern wild rice</name>
    <dbReference type="NCBI Taxonomy" id="103762"/>
    <lineage>
        <taxon>Eukaryota</taxon>
        <taxon>Viridiplantae</taxon>
        <taxon>Streptophyta</taxon>
        <taxon>Embryophyta</taxon>
        <taxon>Tracheophyta</taxon>
        <taxon>Spermatophyta</taxon>
        <taxon>Magnoliopsida</taxon>
        <taxon>Liliopsida</taxon>
        <taxon>Poales</taxon>
        <taxon>Poaceae</taxon>
        <taxon>BOP clade</taxon>
        <taxon>Oryzoideae</taxon>
        <taxon>Oryzeae</taxon>
        <taxon>Zizaniinae</taxon>
        <taxon>Zizania</taxon>
    </lineage>
</organism>
<reference evidence="2" key="2">
    <citation type="submission" date="2021-02" db="EMBL/GenBank/DDBJ databases">
        <authorList>
            <person name="Kimball J.A."/>
            <person name="Haas M.W."/>
            <person name="Macchietto M."/>
            <person name="Kono T."/>
            <person name="Duquette J."/>
            <person name="Shao M."/>
        </authorList>
    </citation>
    <scope>NUCLEOTIDE SEQUENCE</scope>
    <source>
        <tissue evidence="2">Fresh leaf tissue</tissue>
    </source>
</reference>
<comment type="caution">
    <text evidence="2">The sequence shown here is derived from an EMBL/GenBank/DDBJ whole genome shotgun (WGS) entry which is preliminary data.</text>
</comment>
<feature type="region of interest" description="Disordered" evidence="1">
    <location>
        <begin position="1"/>
        <end position="20"/>
    </location>
</feature>
<name>A0A8J5SK56_ZIZPA</name>
<accession>A0A8J5SK56</accession>
<sequence>MSKSETKGKAKVKNQKPQVADGAVGSDDLFMAERTEQYNRQCGNLVVLPSEKNAKKVYAGGIPYYSSEDNIRSFFEACGSITAVDCMTFPESGKFRD</sequence>
<protein>
    <recommendedName>
        <fullName evidence="4">RRM domain-containing protein</fullName>
    </recommendedName>
</protein>
<gene>
    <name evidence="2" type="ORF">GUJ93_ZPchr0005g15048</name>
</gene>
<dbReference type="AlphaFoldDB" id="A0A8J5SK56"/>
<proteinExistence type="predicted"/>
<evidence type="ECO:0000256" key="1">
    <source>
        <dbReference type="SAM" id="MobiDB-lite"/>
    </source>
</evidence>